<sequence length="291" mass="32477">MASTTTTMTPDFEVKFLLDSSLVLDSQLSKPTEAVRTLLGLPEKTTKMGVQFLDTPSRELYNAGWSPRIRKIEGEAGFELTYKKRYPIVNSEGGVIGGGGLAQALSLAFRDGFDNTDTKYEAQVEWGYAKQTLSISRKKKVKKDDKKNKESVELPDEKDSQKYLTEEAPGKFDDWSFEGWGKSLLKEAVVYGPVLAKRWEGASKGIEVDFEVWPVRTADRLGLENITEVSFKSDGSIDAEAKREQVRQLLAEAGLLLPRDSLKTELIMTRYGPVQEEEGQGGEACEDDEEE</sequence>
<feature type="region of interest" description="Disordered" evidence="1">
    <location>
        <begin position="271"/>
        <end position="291"/>
    </location>
</feature>
<comment type="caution">
    <text evidence="2">The sequence shown here is derived from an EMBL/GenBank/DDBJ whole genome shotgun (WGS) entry which is preliminary data.</text>
</comment>
<feature type="compositionally biased region" description="Acidic residues" evidence="1">
    <location>
        <begin position="275"/>
        <end position="291"/>
    </location>
</feature>
<dbReference type="EMBL" id="MU864385">
    <property type="protein sequence ID" value="KAK4188646.1"/>
    <property type="molecule type" value="Genomic_DNA"/>
</dbReference>
<name>A0AAN7AHC2_9PEZI</name>
<evidence type="ECO:0008006" key="4">
    <source>
        <dbReference type="Google" id="ProtNLM"/>
    </source>
</evidence>
<keyword evidence="3" id="KW-1185">Reference proteome</keyword>
<organism evidence="2 3">
    <name type="scientific">Podospora australis</name>
    <dbReference type="NCBI Taxonomy" id="1536484"/>
    <lineage>
        <taxon>Eukaryota</taxon>
        <taxon>Fungi</taxon>
        <taxon>Dikarya</taxon>
        <taxon>Ascomycota</taxon>
        <taxon>Pezizomycotina</taxon>
        <taxon>Sordariomycetes</taxon>
        <taxon>Sordariomycetidae</taxon>
        <taxon>Sordariales</taxon>
        <taxon>Podosporaceae</taxon>
        <taxon>Podospora</taxon>
    </lineage>
</organism>
<evidence type="ECO:0000313" key="2">
    <source>
        <dbReference type="EMBL" id="KAK4188646.1"/>
    </source>
</evidence>
<dbReference type="Proteomes" id="UP001302126">
    <property type="component" value="Unassembled WGS sequence"/>
</dbReference>
<accession>A0AAN7AHC2</accession>
<evidence type="ECO:0000256" key="1">
    <source>
        <dbReference type="SAM" id="MobiDB-lite"/>
    </source>
</evidence>
<proteinExistence type="predicted"/>
<evidence type="ECO:0000313" key="3">
    <source>
        <dbReference type="Proteomes" id="UP001302126"/>
    </source>
</evidence>
<reference evidence="2" key="2">
    <citation type="submission" date="2023-05" db="EMBL/GenBank/DDBJ databases">
        <authorList>
            <consortium name="Lawrence Berkeley National Laboratory"/>
            <person name="Steindorff A."/>
            <person name="Hensen N."/>
            <person name="Bonometti L."/>
            <person name="Westerberg I."/>
            <person name="Brannstrom I.O."/>
            <person name="Guillou S."/>
            <person name="Cros-Aarteil S."/>
            <person name="Calhoun S."/>
            <person name="Haridas S."/>
            <person name="Kuo A."/>
            <person name="Mondo S."/>
            <person name="Pangilinan J."/>
            <person name="Riley R."/>
            <person name="Labutti K."/>
            <person name="Andreopoulos B."/>
            <person name="Lipzen A."/>
            <person name="Chen C."/>
            <person name="Yanf M."/>
            <person name="Daum C."/>
            <person name="Ng V."/>
            <person name="Clum A."/>
            <person name="Ohm R."/>
            <person name="Martin F."/>
            <person name="Silar P."/>
            <person name="Natvig D."/>
            <person name="Lalanne C."/>
            <person name="Gautier V."/>
            <person name="Ament-Velasquez S.L."/>
            <person name="Kruys A."/>
            <person name="Hutchinson M.I."/>
            <person name="Powell A.J."/>
            <person name="Barry K."/>
            <person name="Miller A.N."/>
            <person name="Grigoriev I.V."/>
            <person name="Debuchy R."/>
            <person name="Gladieux P."/>
            <person name="Thoren M.H."/>
            <person name="Johannesson H."/>
        </authorList>
    </citation>
    <scope>NUCLEOTIDE SEQUENCE</scope>
    <source>
        <strain evidence="2">PSN309</strain>
    </source>
</reference>
<dbReference type="AlphaFoldDB" id="A0AAN7AHC2"/>
<gene>
    <name evidence="2" type="ORF">QBC35DRAFT_450993</name>
</gene>
<reference evidence="2" key="1">
    <citation type="journal article" date="2023" name="Mol. Phylogenet. Evol.">
        <title>Genome-scale phylogeny and comparative genomics of the fungal order Sordariales.</title>
        <authorList>
            <person name="Hensen N."/>
            <person name="Bonometti L."/>
            <person name="Westerberg I."/>
            <person name="Brannstrom I.O."/>
            <person name="Guillou S."/>
            <person name="Cros-Aarteil S."/>
            <person name="Calhoun S."/>
            <person name="Haridas S."/>
            <person name="Kuo A."/>
            <person name="Mondo S."/>
            <person name="Pangilinan J."/>
            <person name="Riley R."/>
            <person name="LaButti K."/>
            <person name="Andreopoulos B."/>
            <person name="Lipzen A."/>
            <person name="Chen C."/>
            <person name="Yan M."/>
            <person name="Daum C."/>
            <person name="Ng V."/>
            <person name="Clum A."/>
            <person name="Steindorff A."/>
            <person name="Ohm R.A."/>
            <person name="Martin F."/>
            <person name="Silar P."/>
            <person name="Natvig D.O."/>
            <person name="Lalanne C."/>
            <person name="Gautier V."/>
            <person name="Ament-Velasquez S.L."/>
            <person name="Kruys A."/>
            <person name="Hutchinson M.I."/>
            <person name="Powell A.J."/>
            <person name="Barry K."/>
            <person name="Miller A.N."/>
            <person name="Grigoriev I.V."/>
            <person name="Debuchy R."/>
            <person name="Gladieux P."/>
            <person name="Hiltunen Thoren M."/>
            <person name="Johannesson H."/>
        </authorList>
    </citation>
    <scope>NUCLEOTIDE SEQUENCE</scope>
    <source>
        <strain evidence="2">PSN309</strain>
    </source>
</reference>
<protein>
    <recommendedName>
        <fullName evidence="4">CYTH domain-containing protein</fullName>
    </recommendedName>
</protein>